<dbReference type="SUPFAM" id="SSF103473">
    <property type="entry name" value="MFS general substrate transporter"/>
    <property type="match status" value="1"/>
</dbReference>
<evidence type="ECO:0008006" key="10">
    <source>
        <dbReference type="Google" id="ProtNLM"/>
    </source>
</evidence>
<sequence length="742" mass="79105">MGDPEPKPPNPLKIPKSSAEEEVPFPASSPVKWEINESTKTLAESPSKRLRQETEGKELCLEERLQAAAVRREEFRSWVLKKAQTKKPTRKNPEERRAARLEKLRERQMAAEASREAALEAVRMRAATFLARREGARARVNERQETLASRVFESLAAADERRSALQDAERERLKVEHDTVLARLATSRAEAPPELEEARKKLEDRLLAAEEARAASLAQIAARAGEQVQHARDVSALTRQLKLEALAAKRASAEARMLSARQRRAMLNQSAPAMSPSKRSSPCPSPAPSLATDQVTGDAAPGDAAQADAASAVSVLAGAFGSTTSLAEMHTEAGLVDGPSPERVAQEAEALEQAVAEAEAAGAEVAQAEQEVAELMASGEVQLKARDDGGLTSRPAGQSRAAAAARFPASFPVDVQEHEAGDMSDREEAEGGAEEDMDEGAIQARAQEKLEARMEAFRRSCSSRKLQAAWRTFKHKRHTTDALARAFVDTGAISPALKAELSALARAKSSPPPLDQPAPLQQRQQEQQQQQQPKGATQPQGASPVLAQVLVLCWAHAVMGWGFFIFQSWIPLYLASLGVASSTSTGLLAGMPWLAAGLVGAVAGNLADGFIRRGSPRLTVRRGAHAISTLGCAACAIPLAAGWATTPAAATAWLVLFQSCYAFSFGGFHAYVQDVAQASAGKLLGLTNSCSIALGIVGNLCTGVLVESTGSYSIVFLVTIGLYLTSLAAFVSFLQGTPLELA</sequence>
<keyword evidence="4 8" id="KW-0472">Membrane</keyword>
<comment type="subcellular location">
    <subcellularLocation>
        <location evidence="1">Membrane</location>
        <topology evidence="1">Multi-pass membrane protein</topology>
    </subcellularLocation>
</comment>
<feature type="transmembrane region" description="Helical" evidence="8">
    <location>
        <begin position="650"/>
        <end position="671"/>
    </location>
</feature>
<dbReference type="Gene3D" id="1.20.1250.20">
    <property type="entry name" value="MFS general substrate transporter like domains"/>
    <property type="match status" value="1"/>
</dbReference>
<organism evidence="9">
    <name type="scientific">Dunaliella tertiolecta</name>
    <name type="common">Green alga</name>
    <dbReference type="NCBI Taxonomy" id="3047"/>
    <lineage>
        <taxon>Eukaryota</taxon>
        <taxon>Viridiplantae</taxon>
        <taxon>Chlorophyta</taxon>
        <taxon>core chlorophytes</taxon>
        <taxon>Chlorophyceae</taxon>
        <taxon>CS clade</taxon>
        <taxon>Chlamydomonadales</taxon>
        <taxon>Dunaliellaceae</taxon>
        <taxon>Dunaliella</taxon>
    </lineage>
</organism>
<feature type="compositionally biased region" description="Low complexity" evidence="7">
    <location>
        <begin position="393"/>
        <end position="412"/>
    </location>
</feature>
<evidence type="ECO:0000256" key="4">
    <source>
        <dbReference type="ARBA" id="ARBA00023136"/>
    </source>
</evidence>
<feature type="region of interest" description="Disordered" evidence="7">
    <location>
        <begin position="504"/>
        <end position="540"/>
    </location>
</feature>
<keyword evidence="3 8" id="KW-1133">Transmembrane helix</keyword>
<feature type="coiled-coil region" evidence="6">
    <location>
        <begin position="348"/>
        <end position="378"/>
    </location>
</feature>
<feature type="compositionally biased region" description="Acidic residues" evidence="7">
    <location>
        <begin position="427"/>
        <end position="439"/>
    </location>
</feature>
<dbReference type="InterPro" id="IPR036259">
    <property type="entry name" value="MFS_trans_sf"/>
</dbReference>
<feature type="transmembrane region" description="Helical" evidence="8">
    <location>
        <begin position="683"/>
        <end position="706"/>
    </location>
</feature>
<dbReference type="PANTHER" id="PTHR11662">
    <property type="entry name" value="SOLUTE CARRIER FAMILY 17"/>
    <property type="match status" value="1"/>
</dbReference>
<comment type="similarity">
    <text evidence="5">Belongs to the major facilitator superfamily. Sodium/anion cotransporter (TC 2.A.1.14) family.</text>
</comment>
<feature type="transmembrane region" description="Helical" evidence="8">
    <location>
        <begin position="623"/>
        <end position="644"/>
    </location>
</feature>
<evidence type="ECO:0000256" key="8">
    <source>
        <dbReference type="SAM" id="Phobius"/>
    </source>
</evidence>
<evidence type="ECO:0000313" key="9">
    <source>
        <dbReference type="EMBL" id="CAE0503748.1"/>
    </source>
</evidence>
<name>A0A7S3VSY5_DUNTE</name>
<dbReference type="EMBL" id="HBIP01030984">
    <property type="protein sequence ID" value="CAE0503748.1"/>
    <property type="molecule type" value="Transcribed_RNA"/>
</dbReference>
<dbReference type="Pfam" id="PF07690">
    <property type="entry name" value="MFS_1"/>
    <property type="match status" value="1"/>
</dbReference>
<feature type="compositionally biased region" description="Low complexity" evidence="7">
    <location>
        <begin position="517"/>
        <end position="540"/>
    </location>
</feature>
<feature type="region of interest" description="Disordered" evidence="7">
    <location>
        <begin position="1"/>
        <end position="31"/>
    </location>
</feature>
<reference evidence="9" key="1">
    <citation type="submission" date="2021-01" db="EMBL/GenBank/DDBJ databases">
        <authorList>
            <person name="Corre E."/>
            <person name="Pelletier E."/>
            <person name="Niang G."/>
            <person name="Scheremetjew M."/>
            <person name="Finn R."/>
            <person name="Kale V."/>
            <person name="Holt S."/>
            <person name="Cochrane G."/>
            <person name="Meng A."/>
            <person name="Brown T."/>
            <person name="Cohen L."/>
        </authorList>
    </citation>
    <scope>NUCLEOTIDE SEQUENCE</scope>
    <source>
        <strain evidence="9">CCMP1320</strain>
    </source>
</reference>
<dbReference type="InterPro" id="IPR011701">
    <property type="entry name" value="MFS"/>
</dbReference>
<evidence type="ECO:0000256" key="1">
    <source>
        <dbReference type="ARBA" id="ARBA00004141"/>
    </source>
</evidence>
<feature type="region of interest" description="Disordered" evidence="7">
    <location>
        <begin position="268"/>
        <end position="303"/>
    </location>
</feature>
<protein>
    <recommendedName>
        <fullName evidence="10">Major facilitator superfamily (MFS) profile domain-containing protein</fullName>
    </recommendedName>
</protein>
<evidence type="ECO:0000256" key="6">
    <source>
        <dbReference type="SAM" id="Coils"/>
    </source>
</evidence>
<evidence type="ECO:0000256" key="5">
    <source>
        <dbReference type="ARBA" id="ARBA00024362"/>
    </source>
</evidence>
<evidence type="ECO:0000256" key="7">
    <source>
        <dbReference type="SAM" id="MobiDB-lite"/>
    </source>
</evidence>
<gene>
    <name evidence="9" type="ORF">DTER00134_LOCUS18821</name>
</gene>
<feature type="transmembrane region" description="Helical" evidence="8">
    <location>
        <begin position="712"/>
        <end position="734"/>
    </location>
</feature>
<feature type="transmembrane region" description="Helical" evidence="8">
    <location>
        <begin position="549"/>
        <end position="570"/>
    </location>
</feature>
<dbReference type="GO" id="GO:0016020">
    <property type="term" value="C:membrane"/>
    <property type="evidence" value="ECO:0007669"/>
    <property type="project" value="UniProtKB-SubCell"/>
</dbReference>
<feature type="compositionally biased region" description="Basic and acidic residues" evidence="7">
    <location>
        <begin position="415"/>
        <end position="426"/>
    </location>
</feature>
<keyword evidence="6" id="KW-0175">Coiled coil</keyword>
<dbReference type="PANTHER" id="PTHR11662:SF446">
    <property type="entry name" value="SODIUM-DEPENDENT PHOSPHATE TRANSPORT PROTEIN 1, CHLOROPLASTIC"/>
    <property type="match status" value="1"/>
</dbReference>
<evidence type="ECO:0000256" key="3">
    <source>
        <dbReference type="ARBA" id="ARBA00022989"/>
    </source>
</evidence>
<proteinExistence type="inferred from homology"/>
<evidence type="ECO:0000256" key="2">
    <source>
        <dbReference type="ARBA" id="ARBA00022692"/>
    </source>
</evidence>
<feature type="transmembrane region" description="Helical" evidence="8">
    <location>
        <begin position="590"/>
        <end position="611"/>
    </location>
</feature>
<dbReference type="GO" id="GO:0022857">
    <property type="term" value="F:transmembrane transporter activity"/>
    <property type="evidence" value="ECO:0007669"/>
    <property type="project" value="InterPro"/>
</dbReference>
<accession>A0A7S3VSY5</accession>
<feature type="region of interest" description="Disordered" evidence="7">
    <location>
        <begin position="384"/>
        <end position="439"/>
    </location>
</feature>
<keyword evidence="2 8" id="KW-0812">Transmembrane</keyword>
<dbReference type="AlphaFoldDB" id="A0A7S3VSY5"/>
<dbReference type="InterPro" id="IPR050382">
    <property type="entry name" value="MFS_Na/Anion_cotransporter"/>
</dbReference>